<feature type="non-terminal residue" evidence="7">
    <location>
        <position position="1"/>
    </location>
</feature>
<dbReference type="Pfam" id="PF09291">
    <property type="entry name" value="DUF1968"/>
    <property type="match status" value="1"/>
</dbReference>
<name>A6QL71_BOVIN</name>
<dbReference type="InterPro" id="IPR013783">
    <property type="entry name" value="Ig-like_fold"/>
</dbReference>
<dbReference type="GO" id="GO:0042101">
    <property type="term" value="C:T cell receptor complex"/>
    <property type="evidence" value="ECO:0007669"/>
    <property type="project" value="UniProtKB-KW"/>
</dbReference>
<keyword evidence="5" id="KW-1279">T cell receptor</keyword>
<keyword evidence="5" id="KW-0391">Immunity</keyword>
<dbReference type="PANTHER" id="PTHR19367">
    <property type="entry name" value="T-CELL RECEPTOR ALPHA CHAIN V REGION"/>
    <property type="match status" value="1"/>
</dbReference>
<keyword evidence="4" id="KW-0393">Immunoglobulin domain</keyword>
<accession>A6QL71</accession>
<keyword evidence="2" id="KW-1064">Adaptive immunity</keyword>
<dbReference type="AlphaFoldDB" id="A6QL71"/>
<gene>
    <name evidence="7" type="primary">LOC785621</name>
</gene>
<dbReference type="InterPro" id="IPR036179">
    <property type="entry name" value="Ig-like_dom_sf"/>
</dbReference>
<evidence type="ECO:0000256" key="3">
    <source>
        <dbReference type="ARBA" id="ARBA00023170"/>
    </source>
</evidence>
<dbReference type="SUPFAM" id="SSF48726">
    <property type="entry name" value="Immunoglobulin"/>
    <property type="match status" value="2"/>
</dbReference>
<proteinExistence type="evidence at transcript level"/>
<feature type="domain" description="Ig-like" evidence="6">
    <location>
        <begin position="86"/>
        <end position="179"/>
    </location>
</feature>
<dbReference type="EMBL" id="BC147860">
    <property type="protein sequence ID" value="AAI47861.1"/>
    <property type="molecule type" value="mRNA"/>
</dbReference>
<evidence type="ECO:0000256" key="1">
    <source>
        <dbReference type="ARBA" id="ARBA00022729"/>
    </source>
</evidence>
<evidence type="ECO:0000313" key="7">
    <source>
        <dbReference type="EMBL" id="AAI47861.1"/>
    </source>
</evidence>
<dbReference type="GO" id="GO:0002250">
    <property type="term" value="P:adaptive immune response"/>
    <property type="evidence" value="ECO:0007669"/>
    <property type="project" value="UniProtKB-KW"/>
</dbReference>
<dbReference type="Gene3D" id="2.60.40.10">
    <property type="entry name" value="Immunoglobulins"/>
    <property type="match status" value="2"/>
</dbReference>
<dbReference type="InterPro" id="IPR007110">
    <property type="entry name" value="Ig-like_dom"/>
</dbReference>
<dbReference type="InterPro" id="IPR003599">
    <property type="entry name" value="Ig_sub"/>
</dbReference>
<dbReference type="InterPro" id="IPR015370">
    <property type="entry name" value="TCR_alpha_C"/>
</dbReference>
<evidence type="ECO:0000259" key="6">
    <source>
        <dbReference type="PROSITE" id="PS50835"/>
    </source>
</evidence>
<protein>
    <submittedName>
        <fullName evidence="7">LOC785621 protein</fullName>
    </submittedName>
</protein>
<evidence type="ECO:0000256" key="5">
    <source>
        <dbReference type="ARBA" id="ARBA00043266"/>
    </source>
</evidence>
<sequence length="340" mass="38001">VRGKASQTPELGILLRQLLFLTTSIRRNISPLSFLFRETWVQVSQSSDLLVGNLLERSSLPLHCSTMSLVFTLMLEMLLFLTGAGAQSVTQPDDHIAVSEGARLELKCNYSSSVSPYLFWYIQYPNQGLQLLLKYVSGDNLVSGIKGFEAEFRNSETSFHLRKIPAHWKDSAKYFCALSPMDGNYQWIWGSGTKLIIKPEVKDPNPTVYQLRSPQSSDTSVCLFTDFDSNQVNMEKIMGSEGSTVHKTNSTVLNMEILGSKSNGIVTWGNTSDAGCEYTFNETIPFASSLEISCNAKLVEKSFETDINLNSQNLSVIVFRILLLKVVGFNLLMTLRLWSS</sequence>
<dbReference type="InterPro" id="IPR013106">
    <property type="entry name" value="Ig_V-set"/>
</dbReference>
<organism evidence="7">
    <name type="scientific">Bos taurus</name>
    <name type="common">Bovine</name>
    <dbReference type="NCBI Taxonomy" id="9913"/>
    <lineage>
        <taxon>Eukaryota</taxon>
        <taxon>Metazoa</taxon>
        <taxon>Chordata</taxon>
        <taxon>Craniata</taxon>
        <taxon>Vertebrata</taxon>
        <taxon>Euteleostomi</taxon>
        <taxon>Mammalia</taxon>
        <taxon>Eutheria</taxon>
        <taxon>Laurasiatheria</taxon>
        <taxon>Artiodactyla</taxon>
        <taxon>Ruminantia</taxon>
        <taxon>Pecora</taxon>
        <taxon>Bovidae</taxon>
        <taxon>Bovinae</taxon>
        <taxon>Bos</taxon>
    </lineage>
</organism>
<evidence type="ECO:0000256" key="4">
    <source>
        <dbReference type="ARBA" id="ARBA00023319"/>
    </source>
</evidence>
<dbReference type="CDD" id="cd04983">
    <property type="entry name" value="IgV_TCR_alpha"/>
    <property type="match status" value="1"/>
</dbReference>
<dbReference type="InterPro" id="IPR051287">
    <property type="entry name" value="TCR_variable_region"/>
</dbReference>
<dbReference type="PROSITE" id="PS50835">
    <property type="entry name" value="IG_LIKE"/>
    <property type="match status" value="1"/>
</dbReference>
<keyword evidence="1" id="KW-0732">Signal</keyword>
<reference evidence="7" key="1">
    <citation type="submission" date="2007-06" db="EMBL/GenBank/DDBJ databases">
        <authorList>
            <person name="Moore S."/>
            <person name="Alexander L."/>
            <person name="Brownstein M."/>
            <person name="Guan L."/>
            <person name="Lobo S."/>
            <person name="Meng Y."/>
            <person name="Tanaguchi M."/>
            <person name="Wang Z."/>
            <person name="Yu J."/>
            <person name="Prange C."/>
            <person name="Schreiber K."/>
            <person name="Shenmen C."/>
            <person name="Wagner L."/>
            <person name="Bala M."/>
            <person name="Barbazuk S."/>
            <person name="Barber S."/>
            <person name="Babakaiff R."/>
            <person name="Beland J."/>
            <person name="Chun E."/>
            <person name="Del Rio L."/>
            <person name="Gibson S."/>
            <person name="Hanson R."/>
            <person name="Kirkpatrick R."/>
            <person name="Liu J."/>
            <person name="Matsuo C."/>
            <person name="Mayo M."/>
            <person name="Santos R.R."/>
            <person name="Stott J."/>
            <person name="Tsai M."/>
            <person name="Wong D."/>
            <person name="Siddiqui A."/>
            <person name="Holt R."/>
            <person name="Jones S.J."/>
            <person name="Marra M.A."/>
        </authorList>
    </citation>
    <scope>NUCLEOTIDE SEQUENCE</scope>
    <source>
        <strain evidence="7">Hereford</strain>
        <tissue evidence="7">Thymus</tissue>
    </source>
</reference>
<dbReference type="PANTHER" id="PTHR19367:SF24">
    <property type="entry name" value="T CELL RECEPTOR ALPHA VARIABLE 8-4"/>
    <property type="match status" value="1"/>
</dbReference>
<dbReference type="SMART" id="SM00409">
    <property type="entry name" value="IG"/>
    <property type="match status" value="1"/>
</dbReference>
<dbReference type="CDD" id="cd07688">
    <property type="entry name" value="IgC_TCR_alpha"/>
    <property type="match status" value="1"/>
</dbReference>
<evidence type="ECO:0000256" key="2">
    <source>
        <dbReference type="ARBA" id="ARBA00023130"/>
    </source>
</evidence>
<dbReference type="Pfam" id="PF07686">
    <property type="entry name" value="V-set"/>
    <property type="match status" value="1"/>
</dbReference>
<keyword evidence="3" id="KW-0675">Receptor</keyword>